<organism evidence="2 3">
    <name type="scientific">Citrus x changshan-huyou</name>
    <dbReference type="NCBI Taxonomy" id="2935761"/>
    <lineage>
        <taxon>Eukaryota</taxon>
        <taxon>Viridiplantae</taxon>
        <taxon>Streptophyta</taxon>
        <taxon>Embryophyta</taxon>
        <taxon>Tracheophyta</taxon>
        <taxon>Spermatophyta</taxon>
        <taxon>Magnoliopsida</taxon>
        <taxon>eudicotyledons</taxon>
        <taxon>Gunneridae</taxon>
        <taxon>Pentapetalae</taxon>
        <taxon>rosids</taxon>
        <taxon>malvids</taxon>
        <taxon>Sapindales</taxon>
        <taxon>Rutaceae</taxon>
        <taxon>Aurantioideae</taxon>
        <taxon>Citrus</taxon>
    </lineage>
</organism>
<keyword evidence="1" id="KW-0732">Signal</keyword>
<keyword evidence="3" id="KW-1185">Reference proteome</keyword>
<reference evidence="2 3" key="1">
    <citation type="submission" date="2024-05" db="EMBL/GenBank/DDBJ databases">
        <title>Haplotype-resolved chromosome-level genome assembly of Huyou (Citrus changshanensis).</title>
        <authorList>
            <person name="Miao C."/>
            <person name="Chen W."/>
            <person name="Wu Y."/>
            <person name="Wang L."/>
            <person name="Zhao S."/>
            <person name="Grierson D."/>
            <person name="Xu C."/>
            <person name="Chen K."/>
        </authorList>
    </citation>
    <scope>NUCLEOTIDE SEQUENCE [LARGE SCALE GENOMIC DNA]</scope>
    <source>
        <strain evidence="2">01-14</strain>
        <tissue evidence="2">Leaf</tissue>
    </source>
</reference>
<name>A0AAP0R0Y9_9ROSI</name>
<dbReference type="EMBL" id="JBCGBO010000001">
    <property type="protein sequence ID" value="KAK9230145.1"/>
    <property type="molecule type" value="Genomic_DNA"/>
</dbReference>
<sequence length="68" mass="8159">MALKVFYFFKCLWIITLNVQVIDEKGPPDSRPELPIKKLYIYRIVVEQRIDMPGLVWNRDKDFAMRLS</sequence>
<accession>A0AAP0R0Y9</accession>
<feature type="chain" id="PRO_5042870260" evidence="1">
    <location>
        <begin position="25"/>
        <end position="68"/>
    </location>
</feature>
<feature type="signal peptide" evidence="1">
    <location>
        <begin position="1"/>
        <end position="24"/>
    </location>
</feature>
<gene>
    <name evidence="2" type="ORF">WN944_023112</name>
</gene>
<comment type="caution">
    <text evidence="2">The sequence shown here is derived from an EMBL/GenBank/DDBJ whole genome shotgun (WGS) entry which is preliminary data.</text>
</comment>
<evidence type="ECO:0000256" key="1">
    <source>
        <dbReference type="SAM" id="SignalP"/>
    </source>
</evidence>
<proteinExistence type="predicted"/>
<evidence type="ECO:0000313" key="2">
    <source>
        <dbReference type="EMBL" id="KAK9230145.1"/>
    </source>
</evidence>
<protein>
    <submittedName>
        <fullName evidence="2">Uncharacterized protein</fullName>
    </submittedName>
</protein>
<evidence type="ECO:0000313" key="3">
    <source>
        <dbReference type="Proteomes" id="UP001428341"/>
    </source>
</evidence>
<dbReference type="Proteomes" id="UP001428341">
    <property type="component" value="Unassembled WGS sequence"/>
</dbReference>
<dbReference type="AlphaFoldDB" id="A0AAP0R0Y9"/>